<dbReference type="GO" id="GO:0016579">
    <property type="term" value="P:protein deubiquitination"/>
    <property type="evidence" value="ECO:0007669"/>
    <property type="project" value="TreeGrafter"/>
</dbReference>
<protein>
    <recommendedName>
        <fullName evidence="3">NTF2 domain-containing protein</fullName>
    </recommendedName>
</protein>
<dbReference type="InterPro" id="IPR032710">
    <property type="entry name" value="NTF2-like_dom_sf"/>
</dbReference>
<reference evidence="4" key="2">
    <citation type="submission" date="2021-01" db="EMBL/GenBank/DDBJ databases">
        <authorList>
            <person name="Schikora-Tamarit M.A."/>
        </authorList>
    </citation>
    <scope>NUCLEOTIDE SEQUENCE</scope>
    <source>
        <strain evidence="4">CBS2887</strain>
    </source>
</reference>
<dbReference type="GO" id="GO:1990861">
    <property type="term" value="C:Ubp3-Bre5 deubiquitination complex"/>
    <property type="evidence" value="ECO:0007669"/>
    <property type="project" value="TreeGrafter"/>
</dbReference>
<dbReference type="Gene3D" id="3.10.450.50">
    <property type="match status" value="1"/>
</dbReference>
<evidence type="ECO:0000256" key="1">
    <source>
        <dbReference type="ARBA" id="ARBA00022884"/>
    </source>
</evidence>
<feature type="compositionally biased region" description="Acidic residues" evidence="2">
    <location>
        <begin position="228"/>
        <end position="240"/>
    </location>
</feature>
<evidence type="ECO:0000259" key="3">
    <source>
        <dbReference type="PROSITE" id="PS50177"/>
    </source>
</evidence>
<evidence type="ECO:0000313" key="5">
    <source>
        <dbReference type="Proteomes" id="UP000774326"/>
    </source>
</evidence>
<dbReference type="Pfam" id="PF02136">
    <property type="entry name" value="NTF2"/>
    <property type="match status" value="1"/>
</dbReference>
<dbReference type="GO" id="GO:1990904">
    <property type="term" value="C:ribonucleoprotein complex"/>
    <property type="evidence" value="ECO:0007669"/>
    <property type="project" value="TreeGrafter"/>
</dbReference>
<dbReference type="InterPro" id="IPR018222">
    <property type="entry name" value="Nuclear_transport_factor_2_euk"/>
</dbReference>
<dbReference type="InterPro" id="IPR002075">
    <property type="entry name" value="NTF2_dom"/>
</dbReference>
<dbReference type="SUPFAM" id="SSF54427">
    <property type="entry name" value="NTF2-like"/>
    <property type="match status" value="1"/>
</dbReference>
<dbReference type="InterPro" id="IPR039539">
    <property type="entry name" value="Ras_GTPase_bind_prot"/>
</dbReference>
<dbReference type="CDD" id="cd00780">
    <property type="entry name" value="NTF2"/>
    <property type="match status" value="1"/>
</dbReference>
<dbReference type="PANTHER" id="PTHR10693:SF20">
    <property type="entry name" value="AT27578P"/>
    <property type="match status" value="1"/>
</dbReference>
<keyword evidence="1" id="KW-0694">RNA-binding</keyword>
<dbReference type="OrthoDB" id="339151at2759"/>
<feature type="region of interest" description="Disordered" evidence="2">
    <location>
        <begin position="525"/>
        <end position="560"/>
    </location>
</feature>
<feature type="region of interest" description="Disordered" evidence="2">
    <location>
        <begin position="164"/>
        <end position="202"/>
    </location>
</feature>
<organism evidence="4 5">
    <name type="scientific">Wickerhamomyces pijperi</name>
    <name type="common">Yeast</name>
    <name type="synonym">Pichia pijperi</name>
    <dbReference type="NCBI Taxonomy" id="599730"/>
    <lineage>
        <taxon>Eukaryota</taxon>
        <taxon>Fungi</taxon>
        <taxon>Dikarya</taxon>
        <taxon>Ascomycota</taxon>
        <taxon>Saccharomycotina</taxon>
        <taxon>Saccharomycetes</taxon>
        <taxon>Phaffomycetales</taxon>
        <taxon>Wickerhamomycetaceae</taxon>
        <taxon>Wickerhamomyces</taxon>
    </lineage>
</organism>
<dbReference type="GO" id="GO:0003729">
    <property type="term" value="F:mRNA binding"/>
    <property type="evidence" value="ECO:0007669"/>
    <property type="project" value="TreeGrafter"/>
</dbReference>
<keyword evidence="5" id="KW-1185">Reference proteome</keyword>
<evidence type="ECO:0000313" key="4">
    <source>
        <dbReference type="EMBL" id="KAH3688991.1"/>
    </source>
</evidence>
<feature type="compositionally biased region" description="Low complexity" evidence="2">
    <location>
        <begin position="175"/>
        <end position="189"/>
    </location>
</feature>
<feature type="compositionally biased region" description="Acidic residues" evidence="2">
    <location>
        <begin position="346"/>
        <end position="363"/>
    </location>
</feature>
<dbReference type="GO" id="GO:0034517">
    <property type="term" value="P:ribophagy"/>
    <property type="evidence" value="ECO:0007669"/>
    <property type="project" value="TreeGrafter"/>
</dbReference>
<gene>
    <name evidence="4" type="ORF">WICPIJ_000050</name>
</gene>
<dbReference type="PANTHER" id="PTHR10693">
    <property type="entry name" value="RAS GTPASE-ACTIVATING PROTEIN-BINDING PROTEIN"/>
    <property type="match status" value="1"/>
</dbReference>
<dbReference type="EMBL" id="JAEUBG010000019">
    <property type="protein sequence ID" value="KAH3688991.1"/>
    <property type="molecule type" value="Genomic_DNA"/>
</dbReference>
<dbReference type="PROSITE" id="PS50177">
    <property type="entry name" value="NTF2_DOMAIN"/>
    <property type="match status" value="1"/>
</dbReference>
<proteinExistence type="predicted"/>
<feature type="compositionally biased region" description="Basic and acidic residues" evidence="2">
    <location>
        <begin position="214"/>
        <end position="227"/>
    </location>
</feature>
<accession>A0A9P8QEU2</accession>
<sequence length="560" mass="61911">MTTSAPPIDHASHIKNISGLFANYYYTQLHKSPSQLFMMYSKNARLTHTVIPEGVEQLSINKDESESVSCSTLEDIKKFYETSYVTNSKVCIHSIDHQSITGNSVLITISGLIALTDTTPVYTFTQTFILTPESNTSEKTYLIANDIFRLIPNDDFESESEVVSEEQKVEAPIFETETTKAAVEEAQTESTPNSEQSAATAAAGVVEDAKVDALKPEVEEKKQKEEPAVEEQEEDVEEEEVKPRAETSAESKTESVPKTKEKTETKQKSKNEGKSKSEKDKEEHKQKAKESSPKTESKQDSKPHAKKETSPVKSEESPQPSKEEQEQAKEKKEEEKEQANEQVEKQEEDEKEEEEEEEEEEEIVKENVKPKQPIPNTWAALASSAVSLPVRSATGSPATQSPKSRAVKPTDSTNASAASAKQAKTTKTTKPLGNITNSQKPSSSERVHKGSFLYGVVLNNVNDLKGPEIKELVERTIGPTIKVEPKGRFCTIAFETEASQKKALSVKSITDHNNVIFTFTKITSDTNFKPRSNNGNQKTNGSSSQGSGQRKRNTGTNGRN</sequence>
<feature type="compositionally biased region" description="Low complexity" evidence="2">
    <location>
        <begin position="412"/>
        <end position="430"/>
    </location>
</feature>
<dbReference type="Proteomes" id="UP000774326">
    <property type="component" value="Unassembled WGS sequence"/>
</dbReference>
<feature type="compositionally biased region" description="Polar residues" evidence="2">
    <location>
        <begin position="394"/>
        <end position="403"/>
    </location>
</feature>
<reference evidence="4" key="1">
    <citation type="journal article" date="2021" name="Open Biol.">
        <title>Shared evolutionary footprints suggest mitochondrial oxidative damage underlies multiple complex I losses in fungi.</title>
        <authorList>
            <person name="Schikora-Tamarit M.A."/>
            <person name="Marcet-Houben M."/>
            <person name="Nosek J."/>
            <person name="Gabaldon T."/>
        </authorList>
    </citation>
    <scope>NUCLEOTIDE SEQUENCE</scope>
    <source>
        <strain evidence="4">CBS2887</strain>
    </source>
</reference>
<feature type="domain" description="NTF2" evidence="3">
    <location>
        <begin position="17"/>
        <end position="150"/>
    </location>
</feature>
<evidence type="ECO:0000256" key="2">
    <source>
        <dbReference type="SAM" id="MobiDB-lite"/>
    </source>
</evidence>
<feature type="region of interest" description="Disordered" evidence="2">
    <location>
        <begin position="389"/>
        <end position="446"/>
    </location>
</feature>
<dbReference type="AlphaFoldDB" id="A0A9P8QEU2"/>
<comment type="caution">
    <text evidence="4">The sequence shown here is derived from an EMBL/GenBank/DDBJ whole genome shotgun (WGS) entry which is preliminary data.</text>
</comment>
<feature type="compositionally biased region" description="Low complexity" evidence="2">
    <location>
        <begin position="532"/>
        <end position="548"/>
    </location>
</feature>
<feature type="compositionally biased region" description="Basic and acidic residues" evidence="2">
    <location>
        <begin position="241"/>
        <end position="345"/>
    </location>
</feature>
<feature type="region of interest" description="Disordered" evidence="2">
    <location>
        <begin position="214"/>
        <end position="376"/>
    </location>
</feature>
<dbReference type="GO" id="GO:0005829">
    <property type="term" value="C:cytosol"/>
    <property type="evidence" value="ECO:0007669"/>
    <property type="project" value="TreeGrafter"/>
</dbReference>
<name>A0A9P8QEU2_WICPI</name>